<dbReference type="Proteomes" id="UP000246085">
    <property type="component" value="Chromosome BRAD3257"/>
</dbReference>
<sequence>MIEAAWLSEMYARYRRELEALSPVDIGLADYDFRVLPGSLSPRWAIYRGMFEDFHREIANGINTLFDYASRLDAWNTVIRGTSEQQLLDLLVEFVEPIAVLALGLPYALRSRFIFATAHLCHQANGSKKPYWKDEFEGDDQLQFLHADRYGSQWKAYPRLKQALEKLGNKDFRTSTRDFRNAYNHRFGPRIGIGITQFVTRRSNPDSSEVAYVFGGAPPLSIEELTPVLKAQARLGLAALSEFQKLVREHEVSIRAYLSSQEESGDHM</sequence>
<evidence type="ECO:0000313" key="2">
    <source>
        <dbReference type="Proteomes" id="UP000246085"/>
    </source>
</evidence>
<gene>
    <name evidence="1" type="ORF">BRAD3257_1665</name>
</gene>
<organism evidence="1 2">
    <name type="scientific">Bradyrhizobium vignae</name>
    <dbReference type="NCBI Taxonomy" id="1549949"/>
    <lineage>
        <taxon>Bacteria</taxon>
        <taxon>Pseudomonadati</taxon>
        <taxon>Pseudomonadota</taxon>
        <taxon>Alphaproteobacteria</taxon>
        <taxon>Hyphomicrobiales</taxon>
        <taxon>Nitrobacteraceae</taxon>
        <taxon>Bradyrhizobium</taxon>
    </lineage>
</organism>
<dbReference type="AlphaFoldDB" id="A0A2U3PUI5"/>
<dbReference type="KEGG" id="bvz:BRAD3257_1665"/>
<reference evidence="1 2" key="1">
    <citation type="submission" date="2018-03" db="EMBL/GenBank/DDBJ databases">
        <authorList>
            <person name="Gully D."/>
        </authorList>
    </citation>
    <scope>NUCLEOTIDE SEQUENCE [LARGE SCALE GENOMIC DNA]</scope>
    <source>
        <strain evidence="1">ORS3257</strain>
    </source>
</reference>
<name>A0A2U3PUI5_9BRAD</name>
<evidence type="ECO:0000313" key="1">
    <source>
        <dbReference type="EMBL" id="SPP92786.1"/>
    </source>
</evidence>
<accession>A0A2U3PUI5</accession>
<dbReference type="RefSeq" id="WP_122401325.1">
    <property type="nucleotide sequence ID" value="NZ_LS398110.1"/>
</dbReference>
<protein>
    <submittedName>
        <fullName evidence="1">Phage integrase family protein</fullName>
    </submittedName>
</protein>
<proteinExistence type="predicted"/>
<dbReference type="EMBL" id="LS398110">
    <property type="protein sequence ID" value="SPP92786.1"/>
    <property type="molecule type" value="Genomic_DNA"/>
</dbReference>